<evidence type="ECO:0000313" key="2">
    <source>
        <dbReference type="Proteomes" id="UP000002640"/>
    </source>
</evidence>
<accession>G4ZRV3</accession>
<protein>
    <recommendedName>
        <fullName evidence="3">PiggyBac transposable element-derived protein domain-containing protein</fullName>
    </recommendedName>
</protein>
<feature type="non-terminal residue" evidence="1">
    <location>
        <position position="1"/>
    </location>
</feature>
<evidence type="ECO:0008006" key="3">
    <source>
        <dbReference type="Google" id="ProtNLM"/>
    </source>
</evidence>
<dbReference type="KEGG" id="psoj:PHYSODRAFT_435140"/>
<dbReference type="SMR" id="G4ZRV3"/>
<dbReference type="RefSeq" id="XP_009531419.1">
    <property type="nucleotide sequence ID" value="XM_009533124.1"/>
</dbReference>
<organism evidence="1 2">
    <name type="scientific">Phytophthora sojae (strain P6497)</name>
    <name type="common">Soybean stem and root rot agent</name>
    <name type="synonym">Phytophthora megasperma f. sp. glycines</name>
    <dbReference type="NCBI Taxonomy" id="1094619"/>
    <lineage>
        <taxon>Eukaryota</taxon>
        <taxon>Sar</taxon>
        <taxon>Stramenopiles</taxon>
        <taxon>Oomycota</taxon>
        <taxon>Peronosporomycetes</taxon>
        <taxon>Peronosporales</taxon>
        <taxon>Peronosporaceae</taxon>
        <taxon>Phytophthora</taxon>
    </lineage>
</organism>
<dbReference type="Proteomes" id="UP000002640">
    <property type="component" value="Unassembled WGS sequence"/>
</dbReference>
<sequence>GLLIARAIAPNREKLANHWKTTDEGDISRGCFGSVLPRDRFMEIFRSLHFN</sequence>
<dbReference type="InParanoid" id="G4ZRV3"/>
<gene>
    <name evidence="1" type="ORF">PHYSODRAFT_435140</name>
</gene>
<dbReference type="AlphaFoldDB" id="G4ZRV3"/>
<proteinExistence type="predicted"/>
<dbReference type="GeneID" id="20652473"/>
<keyword evidence="2" id="KW-1185">Reference proteome</keyword>
<feature type="non-terminal residue" evidence="1">
    <location>
        <position position="51"/>
    </location>
</feature>
<reference evidence="1 2" key="1">
    <citation type="journal article" date="2006" name="Science">
        <title>Phytophthora genome sequences uncover evolutionary origins and mechanisms of pathogenesis.</title>
        <authorList>
            <person name="Tyler B.M."/>
            <person name="Tripathy S."/>
            <person name="Zhang X."/>
            <person name="Dehal P."/>
            <person name="Jiang R.H."/>
            <person name="Aerts A."/>
            <person name="Arredondo F.D."/>
            <person name="Baxter L."/>
            <person name="Bensasson D."/>
            <person name="Beynon J.L."/>
            <person name="Chapman J."/>
            <person name="Damasceno C.M."/>
            <person name="Dorrance A.E."/>
            <person name="Dou D."/>
            <person name="Dickerman A.W."/>
            <person name="Dubchak I.L."/>
            <person name="Garbelotto M."/>
            <person name="Gijzen M."/>
            <person name="Gordon S.G."/>
            <person name="Govers F."/>
            <person name="Grunwald N.J."/>
            <person name="Huang W."/>
            <person name="Ivors K.L."/>
            <person name="Jones R.W."/>
            <person name="Kamoun S."/>
            <person name="Krampis K."/>
            <person name="Lamour K.H."/>
            <person name="Lee M.K."/>
            <person name="McDonald W.H."/>
            <person name="Medina M."/>
            <person name="Meijer H.J."/>
            <person name="Nordberg E.K."/>
            <person name="Maclean D.J."/>
            <person name="Ospina-Giraldo M.D."/>
            <person name="Morris P.F."/>
            <person name="Phuntumart V."/>
            <person name="Putnam N.H."/>
            <person name="Rash S."/>
            <person name="Rose J.K."/>
            <person name="Sakihama Y."/>
            <person name="Salamov A.A."/>
            <person name="Savidor A."/>
            <person name="Scheuring C.F."/>
            <person name="Smith B.M."/>
            <person name="Sobral B.W."/>
            <person name="Terry A."/>
            <person name="Torto-Alalibo T.A."/>
            <person name="Win J."/>
            <person name="Xu Z."/>
            <person name="Zhang H."/>
            <person name="Grigoriev I.V."/>
            <person name="Rokhsar D.S."/>
            <person name="Boore J.L."/>
        </authorList>
    </citation>
    <scope>NUCLEOTIDE SEQUENCE [LARGE SCALE GENOMIC DNA]</scope>
    <source>
        <strain evidence="1 2">P6497</strain>
    </source>
</reference>
<name>G4ZRV3_PHYSP</name>
<dbReference type="EMBL" id="JH159156">
    <property type="protein sequence ID" value="EGZ13990.1"/>
    <property type="molecule type" value="Genomic_DNA"/>
</dbReference>
<evidence type="ECO:0000313" key="1">
    <source>
        <dbReference type="EMBL" id="EGZ13990.1"/>
    </source>
</evidence>